<dbReference type="Proteomes" id="UP000218165">
    <property type="component" value="Chromosome"/>
</dbReference>
<dbReference type="EMBL" id="CP023563">
    <property type="protein sequence ID" value="ATG50611.1"/>
    <property type="molecule type" value="Genomic_DNA"/>
</dbReference>
<organism evidence="1 2">
    <name type="scientific">Brachybacterium vulturis</name>
    <dbReference type="NCBI Taxonomy" id="2017484"/>
    <lineage>
        <taxon>Bacteria</taxon>
        <taxon>Bacillati</taxon>
        <taxon>Actinomycetota</taxon>
        <taxon>Actinomycetes</taxon>
        <taxon>Micrococcales</taxon>
        <taxon>Dermabacteraceae</taxon>
        <taxon>Brachybacterium</taxon>
    </lineage>
</organism>
<dbReference type="OrthoDB" id="73040at2"/>
<name>A0A291GK66_9MICO</name>
<evidence type="ECO:0000313" key="1">
    <source>
        <dbReference type="EMBL" id="ATG50611.1"/>
    </source>
</evidence>
<gene>
    <name evidence="1" type="ORF">CFK38_03065</name>
</gene>
<dbReference type="InterPro" id="IPR006311">
    <property type="entry name" value="TAT_signal"/>
</dbReference>
<keyword evidence="2" id="KW-1185">Reference proteome</keyword>
<dbReference type="Pfam" id="PF21172">
    <property type="entry name" value="CueP"/>
    <property type="match status" value="1"/>
</dbReference>
<dbReference type="KEGG" id="brz:CFK38_03065"/>
<dbReference type="AlphaFoldDB" id="A0A291GK66"/>
<accession>A0A291GK66</accession>
<proteinExistence type="predicted"/>
<protein>
    <recommendedName>
        <fullName evidence="3">CueP family metal-binding protein</fullName>
    </recommendedName>
</protein>
<sequence>MLIPHPAPAVPRRALFGGLVLSTLAVAGCGADREPAAPAAPAQDLLSAHGLAGRTSREIIDLLEALPLEERPTDLLASVMPDRVDLSDAAGREASIPLPEGEAYVSVAPFVDATHECFFHSLTTCLGELQQQSLEVHLTTTDGEVLLDQSLTTAPNGFLGLWLPRDQQFTLTLTHDGASASTPLATDSEAPTCLTTMQLGA</sequence>
<evidence type="ECO:0000313" key="2">
    <source>
        <dbReference type="Proteomes" id="UP000218165"/>
    </source>
</evidence>
<dbReference type="PROSITE" id="PS51318">
    <property type="entry name" value="TAT"/>
    <property type="match status" value="1"/>
</dbReference>
<reference evidence="2" key="1">
    <citation type="submission" date="2017-09" db="EMBL/GenBank/DDBJ databases">
        <title>Brachybacterium sp. VM2412.</title>
        <authorList>
            <person name="Tak E.J."/>
            <person name="Bae J.-W."/>
        </authorList>
    </citation>
    <scope>NUCLEOTIDE SEQUENCE [LARGE SCALE GENOMIC DNA]</scope>
    <source>
        <strain evidence="2">VM2412</strain>
    </source>
</reference>
<dbReference type="NCBIfam" id="NF038094">
    <property type="entry name" value="CueP_fam"/>
    <property type="match status" value="1"/>
</dbReference>
<evidence type="ECO:0008006" key="3">
    <source>
        <dbReference type="Google" id="ProtNLM"/>
    </source>
</evidence>
<dbReference type="Gene3D" id="2.60.40.3700">
    <property type="match status" value="1"/>
</dbReference>
<dbReference type="InterPro" id="IPR047808">
    <property type="entry name" value="CueP-like"/>
</dbReference>